<dbReference type="AlphaFoldDB" id="A0A8H8DJE7"/>
<accession>A0A8H8DJE7</accession>
<name>A0A8H8DJE7_9FUNG</name>
<feature type="compositionally biased region" description="Basic and acidic residues" evidence="1">
    <location>
        <begin position="161"/>
        <end position="174"/>
    </location>
</feature>
<gene>
    <name evidence="2" type="ORF">BJ554DRAFT_7261</name>
</gene>
<evidence type="ECO:0000313" key="3">
    <source>
        <dbReference type="Proteomes" id="UP000673691"/>
    </source>
</evidence>
<proteinExistence type="predicted"/>
<keyword evidence="3" id="KW-1185">Reference proteome</keyword>
<comment type="caution">
    <text evidence="2">The sequence shown here is derived from an EMBL/GenBank/DDBJ whole genome shotgun (WGS) entry which is preliminary data.</text>
</comment>
<feature type="region of interest" description="Disordered" evidence="1">
    <location>
        <begin position="152"/>
        <end position="174"/>
    </location>
</feature>
<organism evidence="2 3">
    <name type="scientific">Olpidium bornovanus</name>
    <dbReference type="NCBI Taxonomy" id="278681"/>
    <lineage>
        <taxon>Eukaryota</taxon>
        <taxon>Fungi</taxon>
        <taxon>Fungi incertae sedis</taxon>
        <taxon>Olpidiomycota</taxon>
        <taxon>Olpidiomycotina</taxon>
        <taxon>Olpidiomycetes</taxon>
        <taxon>Olpidiales</taxon>
        <taxon>Olpidiaceae</taxon>
        <taxon>Olpidium</taxon>
    </lineage>
</organism>
<protein>
    <submittedName>
        <fullName evidence="2">Uncharacterized protein</fullName>
    </submittedName>
</protein>
<dbReference type="Proteomes" id="UP000673691">
    <property type="component" value="Unassembled WGS sequence"/>
</dbReference>
<reference evidence="2 3" key="1">
    <citation type="journal article" name="Sci. Rep.">
        <title>Genome-scale phylogenetic analyses confirm Olpidium as the closest living zoosporic fungus to the non-flagellated, terrestrial fungi.</title>
        <authorList>
            <person name="Chang Y."/>
            <person name="Rochon D."/>
            <person name="Sekimoto S."/>
            <person name="Wang Y."/>
            <person name="Chovatia M."/>
            <person name="Sandor L."/>
            <person name="Salamov A."/>
            <person name="Grigoriev I.V."/>
            <person name="Stajich J.E."/>
            <person name="Spatafora J.W."/>
        </authorList>
    </citation>
    <scope>NUCLEOTIDE SEQUENCE [LARGE SCALE GENOMIC DNA]</scope>
    <source>
        <strain evidence="2">S191</strain>
    </source>
</reference>
<evidence type="ECO:0000256" key="1">
    <source>
        <dbReference type="SAM" id="MobiDB-lite"/>
    </source>
</evidence>
<dbReference type="EMBL" id="JAEFCI010004888">
    <property type="protein sequence ID" value="KAG5460658.1"/>
    <property type="molecule type" value="Genomic_DNA"/>
</dbReference>
<sequence length="174" mass="19269">MSLWNLEIEQLPGSSFRNFKFVGRKSAAVEPFVFELESYVSVHGHELRQSSLHFYIPSGPQLCPSTTRTPETLGNAFPLPSPAEKHGASVAFPPPQTAHRPAHCHPAAPLCFPVTRWRETFEPSLSPCETSLTRRDATPPCVAARQEVVRQKGCPGPVPHQECREEGKARKPAH</sequence>
<evidence type="ECO:0000313" key="2">
    <source>
        <dbReference type="EMBL" id="KAG5460658.1"/>
    </source>
</evidence>